<dbReference type="Proteomes" id="UP000472272">
    <property type="component" value="Chromosome 4"/>
</dbReference>
<dbReference type="OMA" id="CFYFNMY"/>
<evidence type="ECO:0000256" key="5">
    <source>
        <dbReference type="ARBA" id="ARBA00023040"/>
    </source>
</evidence>
<dbReference type="InterPro" id="IPR000276">
    <property type="entry name" value="GPCR_Rhodpsn"/>
</dbReference>
<organism evidence="11 12">
    <name type="scientific">Podarcis muralis</name>
    <name type="common">Wall lizard</name>
    <name type="synonym">Lacerta muralis</name>
    <dbReference type="NCBI Taxonomy" id="64176"/>
    <lineage>
        <taxon>Eukaryota</taxon>
        <taxon>Metazoa</taxon>
        <taxon>Chordata</taxon>
        <taxon>Craniata</taxon>
        <taxon>Vertebrata</taxon>
        <taxon>Euteleostomi</taxon>
        <taxon>Lepidosauria</taxon>
        <taxon>Squamata</taxon>
        <taxon>Bifurcata</taxon>
        <taxon>Unidentata</taxon>
        <taxon>Episquamata</taxon>
        <taxon>Laterata</taxon>
        <taxon>Lacertibaenia</taxon>
        <taxon>Lacertidae</taxon>
        <taxon>Podarcis</taxon>
    </lineage>
</organism>
<evidence type="ECO:0000256" key="1">
    <source>
        <dbReference type="ARBA" id="ARBA00004651"/>
    </source>
</evidence>
<protein>
    <submittedName>
        <fullName evidence="11">2-oxoglutarate receptor 1-like</fullName>
    </submittedName>
</protein>
<evidence type="ECO:0000313" key="12">
    <source>
        <dbReference type="Proteomes" id="UP000472272"/>
    </source>
</evidence>
<evidence type="ECO:0000256" key="4">
    <source>
        <dbReference type="ARBA" id="ARBA00022989"/>
    </source>
</evidence>
<keyword evidence="4 9" id="KW-1133">Transmembrane helix</keyword>
<reference evidence="11" key="3">
    <citation type="submission" date="2025-09" db="UniProtKB">
        <authorList>
            <consortium name="Ensembl"/>
        </authorList>
    </citation>
    <scope>IDENTIFICATION</scope>
</reference>
<gene>
    <name evidence="11" type="primary">LOC114596496</name>
</gene>
<dbReference type="PANTHER" id="PTHR24231">
    <property type="entry name" value="PURINOCEPTOR-RELATED G-PROTEIN COUPLED RECEPTOR"/>
    <property type="match status" value="1"/>
</dbReference>
<dbReference type="InterPro" id="IPR017452">
    <property type="entry name" value="GPCR_Rhodpsn_7TM"/>
</dbReference>
<keyword evidence="7" id="KW-0675">Receptor</keyword>
<keyword evidence="8" id="KW-0807">Transducer</keyword>
<reference evidence="11 12" key="1">
    <citation type="journal article" date="2019" name="Proc. Natl. Acad. Sci. U.S.A.">
        <title>Regulatory changes in pterin and carotenoid genes underlie balanced color polymorphisms in the wall lizard.</title>
        <authorList>
            <person name="Andrade P."/>
            <person name="Pinho C."/>
            <person name="Perez I de Lanuza G."/>
            <person name="Afonso S."/>
            <person name="Brejcha J."/>
            <person name="Rubin C.J."/>
            <person name="Wallerman O."/>
            <person name="Pereira P."/>
            <person name="Sabatino S.J."/>
            <person name="Bellati A."/>
            <person name="Pellitteri-Rosa D."/>
            <person name="Bosakova Z."/>
            <person name="Bunikis I."/>
            <person name="Carretero M.A."/>
            <person name="Feiner N."/>
            <person name="Marsik P."/>
            <person name="Pauperio F."/>
            <person name="Salvi D."/>
            <person name="Soler L."/>
            <person name="While G.M."/>
            <person name="Uller T."/>
            <person name="Font E."/>
            <person name="Andersson L."/>
            <person name="Carneiro M."/>
        </authorList>
    </citation>
    <scope>NUCLEOTIDE SEQUENCE</scope>
</reference>
<dbReference type="Pfam" id="PF00001">
    <property type="entry name" value="7tm_1"/>
    <property type="match status" value="1"/>
</dbReference>
<evidence type="ECO:0000256" key="3">
    <source>
        <dbReference type="ARBA" id="ARBA00022692"/>
    </source>
</evidence>
<keyword evidence="6 9" id="KW-0472">Membrane</keyword>
<evidence type="ECO:0000256" key="6">
    <source>
        <dbReference type="ARBA" id="ARBA00023136"/>
    </source>
</evidence>
<evidence type="ECO:0000256" key="2">
    <source>
        <dbReference type="ARBA" id="ARBA00022475"/>
    </source>
</evidence>
<dbReference type="PROSITE" id="PS50262">
    <property type="entry name" value="G_PROTEIN_RECEP_F1_2"/>
    <property type="match status" value="1"/>
</dbReference>
<dbReference type="GeneTree" id="ENSGT01030000234621"/>
<feature type="transmembrane region" description="Helical" evidence="9">
    <location>
        <begin position="200"/>
        <end position="224"/>
    </location>
</feature>
<dbReference type="PRINTS" id="PR00237">
    <property type="entry name" value="GPCRRHODOPSN"/>
</dbReference>
<dbReference type="GO" id="GO:0005886">
    <property type="term" value="C:plasma membrane"/>
    <property type="evidence" value="ECO:0007669"/>
    <property type="project" value="UniProtKB-SubCell"/>
</dbReference>
<evidence type="ECO:0000256" key="8">
    <source>
        <dbReference type="ARBA" id="ARBA00023224"/>
    </source>
</evidence>
<comment type="subcellular location">
    <subcellularLocation>
        <location evidence="1">Cell membrane</location>
        <topology evidence="1">Multi-pass membrane protein</topology>
    </subcellularLocation>
</comment>
<dbReference type="SUPFAM" id="SSF81321">
    <property type="entry name" value="Family A G protein-coupled receptor-like"/>
    <property type="match status" value="1"/>
</dbReference>
<dbReference type="AlphaFoldDB" id="A0A670ID35"/>
<dbReference type="Gene3D" id="1.20.1070.10">
    <property type="entry name" value="Rhodopsin 7-helix transmembrane proteins"/>
    <property type="match status" value="1"/>
</dbReference>
<feature type="transmembrane region" description="Helical" evidence="9">
    <location>
        <begin position="75"/>
        <end position="96"/>
    </location>
</feature>
<keyword evidence="5" id="KW-0297">G-protein coupled receptor</keyword>
<evidence type="ECO:0000256" key="7">
    <source>
        <dbReference type="ARBA" id="ARBA00023170"/>
    </source>
</evidence>
<feature type="transmembrane region" description="Helical" evidence="9">
    <location>
        <begin position="41"/>
        <end position="63"/>
    </location>
</feature>
<dbReference type="PRINTS" id="PR01157">
    <property type="entry name" value="P2YPURNOCPTR"/>
</dbReference>
<feature type="domain" description="G-protein coupled receptors family 1 profile" evidence="10">
    <location>
        <begin position="53"/>
        <end position="305"/>
    </location>
</feature>
<sequence>MTTVDTEPGDMANFSSLQTSWTTFGNCTGEGAIFQDIYIPLIYSVLFLVCFPGNIIVISVYVFKMRPWKSSTIIMLNLAITDLLYVSCLPFLIQYYASGENWVFGEFMCKLVRFNFYFNTYSSILFLTCYSLFRFIVVVYPMNCFSIQKRRWAVAACAVVWVVSLLLASPIFHVITTQQNAHRWICQDLTNSADLFTVRWYNWLLTTFAFFLPLVTVTLCYAVIIYTLARGPHTGTAYKQKARLLAMVLLAVFYVCFLPFHIFRGVRIELMIHPASCRTMRRVRDIFTVTQSLASLNTFGNLILYVALGDNFQQAILSVCKLIMKTNKK</sequence>
<keyword evidence="2" id="KW-1003">Cell membrane</keyword>
<proteinExistence type="predicted"/>
<feature type="transmembrane region" description="Helical" evidence="9">
    <location>
        <begin position="244"/>
        <end position="263"/>
    </location>
</feature>
<feature type="transmembrane region" description="Helical" evidence="9">
    <location>
        <begin position="152"/>
        <end position="175"/>
    </location>
</feature>
<evidence type="ECO:0000313" key="11">
    <source>
        <dbReference type="Ensembl" id="ENSPMRP00000009517.1"/>
    </source>
</evidence>
<feature type="transmembrane region" description="Helical" evidence="9">
    <location>
        <begin position="116"/>
        <end position="140"/>
    </location>
</feature>
<keyword evidence="3 9" id="KW-0812">Transmembrane</keyword>
<evidence type="ECO:0000256" key="9">
    <source>
        <dbReference type="SAM" id="Phobius"/>
    </source>
</evidence>
<dbReference type="GO" id="GO:0004930">
    <property type="term" value="F:G protein-coupled receptor activity"/>
    <property type="evidence" value="ECO:0007669"/>
    <property type="project" value="UniProtKB-KW"/>
</dbReference>
<evidence type="ECO:0000259" key="10">
    <source>
        <dbReference type="PROSITE" id="PS50262"/>
    </source>
</evidence>
<accession>A0A670ID35</accession>
<name>A0A670ID35_PODMU</name>
<reference evidence="11" key="2">
    <citation type="submission" date="2025-08" db="UniProtKB">
        <authorList>
            <consortium name="Ensembl"/>
        </authorList>
    </citation>
    <scope>IDENTIFICATION</scope>
</reference>
<dbReference type="PANTHER" id="PTHR24231:SF15">
    <property type="entry name" value="2-OXOGLUTARATE RECEPTOR 1"/>
    <property type="match status" value="1"/>
</dbReference>
<keyword evidence="12" id="KW-1185">Reference proteome</keyword>
<dbReference type="Ensembl" id="ENSPMRT00000010150.1">
    <property type="protein sequence ID" value="ENSPMRP00000009517.1"/>
    <property type="gene ID" value="ENSPMRG00000006378.1"/>
</dbReference>